<evidence type="ECO:0000313" key="3">
    <source>
        <dbReference type="Proteomes" id="UP000011625"/>
    </source>
</evidence>
<protein>
    <submittedName>
        <fullName evidence="2">1-(5-phosphoribosyl)-5-amino-4-imidazole-carboxylate (AIR) carboxylase</fullName>
    </submittedName>
</protein>
<dbReference type="EMBL" id="AOME01000015">
    <property type="protein sequence ID" value="EMA55140.1"/>
    <property type="molecule type" value="Genomic_DNA"/>
</dbReference>
<sequence length="258" mass="26163">MRETLEALAAGEISVTAAESRLAGYATGEAGRFDAAREQRRGVPEAVLGDGKTSAEVAELVSLAVETTGRGLATRVDPTTADTVVNHLADEHPDATTTFDERTGVLRAHAAEYEAADLDAIVGVVTAGTADTRPAGEAAAVAREMGATIERVDDVGVAGLHRALDRLDDIRRADALVVAAGREGALPTVLAGLVDAPVIGLPVASGYGHGGDGEAALAGLLQSCTVLTVVNVDAGFVAGAQAGLIARAIDAARDREPQ</sequence>
<dbReference type="InterPro" id="IPR000031">
    <property type="entry name" value="PurE_dom"/>
</dbReference>
<dbReference type="Pfam" id="PF00731">
    <property type="entry name" value="AIRC"/>
    <property type="match status" value="1"/>
</dbReference>
<dbReference type="SMART" id="SM01001">
    <property type="entry name" value="AIRC"/>
    <property type="match status" value="1"/>
</dbReference>
<dbReference type="InterPro" id="IPR039476">
    <property type="entry name" value="P2CMN_synthase_LarB"/>
</dbReference>
<comment type="caution">
    <text evidence="2">The sequence shown here is derived from an EMBL/GenBank/DDBJ whole genome shotgun (WGS) entry which is preliminary data.</text>
</comment>
<dbReference type="RefSeq" id="WP_005040129.1">
    <property type="nucleotide sequence ID" value="NZ_AOME01000015.1"/>
</dbReference>
<proteinExistence type="predicted"/>
<dbReference type="AlphaFoldDB" id="M0NEM6"/>
<evidence type="ECO:0000259" key="1">
    <source>
        <dbReference type="SMART" id="SM01001"/>
    </source>
</evidence>
<dbReference type="Proteomes" id="UP000011625">
    <property type="component" value="Unassembled WGS sequence"/>
</dbReference>
<dbReference type="Gene3D" id="3.40.50.1970">
    <property type="match status" value="1"/>
</dbReference>
<dbReference type="OrthoDB" id="372165at2157"/>
<dbReference type="PANTHER" id="PTHR43064">
    <property type="entry name" value="PHOSPHORIBOSYLAMINOIMIDAZOLE CARBOXYLASE-RELATED"/>
    <property type="match status" value="1"/>
</dbReference>
<accession>M0NEM6</accession>
<dbReference type="GO" id="GO:0006189">
    <property type="term" value="P:'de novo' IMP biosynthetic process"/>
    <property type="evidence" value="ECO:0007669"/>
    <property type="project" value="InterPro"/>
</dbReference>
<dbReference type="NCBIfam" id="NF033503">
    <property type="entry name" value="LarB"/>
    <property type="match status" value="1"/>
</dbReference>
<gene>
    <name evidence="2" type="ORF">C450_03697</name>
</gene>
<organism evidence="2 3">
    <name type="scientific">Halococcus salifodinae DSM 8989</name>
    <dbReference type="NCBI Taxonomy" id="1227456"/>
    <lineage>
        <taxon>Archaea</taxon>
        <taxon>Methanobacteriati</taxon>
        <taxon>Methanobacteriota</taxon>
        <taxon>Stenosarchaea group</taxon>
        <taxon>Halobacteria</taxon>
        <taxon>Halobacteriales</taxon>
        <taxon>Halococcaceae</taxon>
        <taxon>Halococcus</taxon>
    </lineage>
</organism>
<dbReference type="PATRIC" id="fig|1227456.3.peg.766"/>
<dbReference type="STRING" id="1227456.C450_03697"/>
<feature type="domain" description="PurE" evidence="1">
    <location>
        <begin position="120"/>
        <end position="251"/>
    </location>
</feature>
<dbReference type="PANTHER" id="PTHR43064:SF1">
    <property type="entry name" value="SLL1489 PROTEIN"/>
    <property type="match status" value="1"/>
</dbReference>
<evidence type="ECO:0000313" key="2">
    <source>
        <dbReference type="EMBL" id="EMA55140.1"/>
    </source>
</evidence>
<name>M0NEM6_9EURY</name>
<reference evidence="2 3" key="1">
    <citation type="journal article" date="2014" name="PLoS Genet.">
        <title>Phylogenetically driven sequencing of extremely halophilic archaea reveals strategies for static and dynamic osmo-response.</title>
        <authorList>
            <person name="Becker E.A."/>
            <person name="Seitzer P.M."/>
            <person name="Tritt A."/>
            <person name="Larsen D."/>
            <person name="Krusor M."/>
            <person name="Yao A.I."/>
            <person name="Wu D."/>
            <person name="Madern D."/>
            <person name="Eisen J.A."/>
            <person name="Darling A.E."/>
            <person name="Facciotti M.T."/>
        </authorList>
    </citation>
    <scope>NUCLEOTIDE SEQUENCE [LARGE SCALE GENOMIC DNA]</scope>
    <source>
        <strain evidence="2 3">DSM 8989</strain>
    </source>
</reference>
<dbReference type="GO" id="GO:0016787">
    <property type="term" value="F:hydrolase activity"/>
    <property type="evidence" value="ECO:0007669"/>
    <property type="project" value="InterPro"/>
</dbReference>
<keyword evidence="3" id="KW-1185">Reference proteome</keyword>
<dbReference type="SUPFAM" id="SSF52255">
    <property type="entry name" value="N5-CAIR mutase (phosphoribosylaminoimidazole carboxylase, PurE)"/>
    <property type="match status" value="1"/>
</dbReference>